<dbReference type="AlphaFoldDB" id="A0AAE9YAV6"/>
<accession>A0AAE9YAV6</accession>
<dbReference type="KEGG" id="ima:PO878_14070"/>
<dbReference type="EMBL" id="CP116942">
    <property type="protein sequence ID" value="WCO65627.1"/>
    <property type="molecule type" value="Genomic_DNA"/>
</dbReference>
<keyword evidence="3" id="KW-1185">Reference proteome</keyword>
<proteinExistence type="predicted"/>
<gene>
    <name evidence="2" type="ORF">PO878_14070</name>
</gene>
<evidence type="ECO:0000256" key="1">
    <source>
        <dbReference type="SAM" id="MobiDB-lite"/>
    </source>
</evidence>
<protein>
    <submittedName>
        <fullName evidence="2">Uncharacterized protein</fullName>
    </submittedName>
</protein>
<feature type="region of interest" description="Disordered" evidence="1">
    <location>
        <begin position="50"/>
        <end position="87"/>
    </location>
</feature>
<dbReference type="Proteomes" id="UP001216390">
    <property type="component" value="Chromosome"/>
</dbReference>
<sequence>MFAPHCPRCETRVLLGTRRVVGAEVTPGGGRAVLLRCWCGELVVDRLSDPAVPEAAPGPGADAPDLGGAGPSTPPPPGTDPVLVAAG</sequence>
<name>A0AAE9YAV6_9ACTN</name>
<dbReference type="RefSeq" id="WP_272735154.1">
    <property type="nucleotide sequence ID" value="NZ_CP116942.1"/>
</dbReference>
<evidence type="ECO:0000313" key="2">
    <source>
        <dbReference type="EMBL" id="WCO65627.1"/>
    </source>
</evidence>
<evidence type="ECO:0000313" key="3">
    <source>
        <dbReference type="Proteomes" id="UP001216390"/>
    </source>
</evidence>
<organism evidence="2 3">
    <name type="scientific">Iamia majanohamensis</name>
    <dbReference type="NCBI Taxonomy" id="467976"/>
    <lineage>
        <taxon>Bacteria</taxon>
        <taxon>Bacillati</taxon>
        <taxon>Actinomycetota</taxon>
        <taxon>Acidimicrobiia</taxon>
        <taxon>Acidimicrobiales</taxon>
        <taxon>Iamiaceae</taxon>
        <taxon>Iamia</taxon>
    </lineage>
</organism>
<reference evidence="2" key="1">
    <citation type="submission" date="2023-01" db="EMBL/GenBank/DDBJ databases">
        <title>The diversity of Class Acidimicrobiia in South China Sea sediment environments and the proposal of Iamia marina sp. nov., a novel species of the genus Iamia.</title>
        <authorList>
            <person name="He Y."/>
            <person name="Tian X."/>
        </authorList>
    </citation>
    <scope>NUCLEOTIDE SEQUENCE</scope>
    <source>
        <strain evidence="2">DSM 19957</strain>
    </source>
</reference>
<feature type="compositionally biased region" description="Low complexity" evidence="1">
    <location>
        <begin position="50"/>
        <end position="66"/>
    </location>
</feature>